<evidence type="ECO:0000256" key="3">
    <source>
        <dbReference type="ARBA" id="ARBA00023015"/>
    </source>
</evidence>
<gene>
    <name evidence="8" type="ORF">BIV23_32000</name>
</gene>
<dbReference type="PANTHER" id="PTHR35807:SF1">
    <property type="entry name" value="TRANSCRIPTIONAL REGULATOR REDD"/>
    <property type="match status" value="1"/>
</dbReference>
<dbReference type="GO" id="GO:0000160">
    <property type="term" value="P:phosphorelay signal transduction system"/>
    <property type="evidence" value="ECO:0007669"/>
    <property type="project" value="UniProtKB-KW"/>
</dbReference>
<dbReference type="SUPFAM" id="SSF46894">
    <property type="entry name" value="C-terminal effector domain of the bipartite response regulators"/>
    <property type="match status" value="1"/>
</dbReference>
<dbReference type="Proteomes" id="UP000179642">
    <property type="component" value="Unassembled WGS sequence"/>
</dbReference>
<dbReference type="CDD" id="cd15831">
    <property type="entry name" value="BTAD"/>
    <property type="match status" value="1"/>
</dbReference>
<dbReference type="AlphaFoldDB" id="A0A1S2PTW6"/>
<dbReference type="Gene3D" id="1.10.10.10">
    <property type="entry name" value="Winged helix-like DNA-binding domain superfamily/Winged helix DNA-binding domain"/>
    <property type="match status" value="1"/>
</dbReference>
<protein>
    <recommendedName>
        <fullName evidence="7">OmpR/PhoB-type domain-containing protein</fullName>
    </recommendedName>
</protein>
<dbReference type="EMBL" id="MLYO01000060">
    <property type="protein sequence ID" value="OIJ96845.1"/>
    <property type="molecule type" value="Genomic_DNA"/>
</dbReference>
<feature type="domain" description="OmpR/PhoB-type" evidence="7">
    <location>
        <begin position="1"/>
        <end position="99"/>
    </location>
</feature>
<evidence type="ECO:0000256" key="2">
    <source>
        <dbReference type="ARBA" id="ARBA00023012"/>
    </source>
</evidence>
<evidence type="ECO:0000256" key="5">
    <source>
        <dbReference type="ARBA" id="ARBA00023163"/>
    </source>
</evidence>
<keyword evidence="5" id="KW-0804">Transcription</keyword>
<sequence>MGVALLGPFVATVNGTSLVPSAAKPRQVLALLAANLGRHVSVTAIERELWGDTPPGRPAAVVQTYVKQLRRALAAALPASGPDAKELLCRTHTGYVLDLPGTGLDSHEFERLARHGRQALARDAAEEAAVLLDKALAVWRGPVLADVRTGTVLQTEARRLEEMRRGVVESRAAAYLSLGRHAELIGDLAMMTDRYPLQENLHALLILTLHRSGRSDEALRAFRRLRAALVSELGIEPSQRLQRLHHAILSDDPQLVSTASDLAVF</sequence>
<dbReference type="InterPro" id="IPR036388">
    <property type="entry name" value="WH-like_DNA-bd_sf"/>
</dbReference>
<dbReference type="InterPro" id="IPR001867">
    <property type="entry name" value="OmpR/PhoB-type_DNA-bd"/>
</dbReference>
<dbReference type="PANTHER" id="PTHR35807">
    <property type="entry name" value="TRANSCRIPTIONAL REGULATOR REDD-RELATED"/>
    <property type="match status" value="1"/>
</dbReference>
<name>A0A1S2PTW6_9ACTN</name>
<dbReference type="GO" id="GO:0006355">
    <property type="term" value="P:regulation of DNA-templated transcription"/>
    <property type="evidence" value="ECO:0007669"/>
    <property type="project" value="InterPro"/>
</dbReference>
<evidence type="ECO:0000259" key="7">
    <source>
        <dbReference type="PROSITE" id="PS51755"/>
    </source>
</evidence>
<keyword evidence="9" id="KW-1185">Reference proteome</keyword>
<organism evidence="8 9">
    <name type="scientific">Streptomyces monashensis</name>
    <dbReference type="NCBI Taxonomy" id="1678012"/>
    <lineage>
        <taxon>Bacteria</taxon>
        <taxon>Bacillati</taxon>
        <taxon>Actinomycetota</taxon>
        <taxon>Actinomycetes</taxon>
        <taxon>Kitasatosporales</taxon>
        <taxon>Streptomycetaceae</taxon>
        <taxon>Streptomyces</taxon>
    </lineage>
</organism>
<feature type="DNA-binding region" description="OmpR/PhoB-type" evidence="6">
    <location>
        <begin position="1"/>
        <end position="99"/>
    </location>
</feature>
<dbReference type="SMART" id="SM01043">
    <property type="entry name" value="BTAD"/>
    <property type="match status" value="1"/>
</dbReference>
<dbReference type="InterPro" id="IPR016032">
    <property type="entry name" value="Sig_transdc_resp-reg_C-effctor"/>
</dbReference>
<evidence type="ECO:0000313" key="9">
    <source>
        <dbReference type="Proteomes" id="UP000179642"/>
    </source>
</evidence>
<evidence type="ECO:0000313" key="8">
    <source>
        <dbReference type="EMBL" id="OIJ96845.1"/>
    </source>
</evidence>
<dbReference type="InterPro" id="IPR051677">
    <property type="entry name" value="AfsR-DnrI-RedD_regulator"/>
</dbReference>
<accession>A0A1S2PTW6</accession>
<dbReference type="SUPFAM" id="SSF48452">
    <property type="entry name" value="TPR-like"/>
    <property type="match status" value="1"/>
</dbReference>
<dbReference type="Gene3D" id="1.25.40.10">
    <property type="entry name" value="Tetratricopeptide repeat domain"/>
    <property type="match status" value="1"/>
</dbReference>
<keyword evidence="3" id="KW-0805">Transcription regulation</keyword>
<evidence type="ECO:0000256" key="1">
    <source>
        <dbReference type="ARBA" id="ARBA00005820"/>
    </source>
</evidence>
<dbReference type="SMART" id="SM00862">
    <property type="entry name" value="Trans_reg_C"/>
    <property type="match status" value="1"/>
</dbReference>
<dbReference type="InterPro" id="IPR011990">
    <property type="entry name" value="TPR-like_helical_dom_sf"/>
</dbReference>
<proteinExistence type="inferred from homology"/>
<evidence type="ECO:0000256" key="4">
    <source>
        <dbReference type="ARBA" id="ARBA00023125"/>
    </source>
</evidence>
<dbReference type="RefSeq" id="WP_071384480.1">
    <property type="nucleotide sequence ID" value="NZ_MLYO01000060.1"/>
</dbReference>
<comment type="similarity">
    <text evidence="1">Belongs to the AfsR/DnrI/RedD regulatory family.</text>
</comment>
<dbReference type="InterPro" id="IPR005158">
    <property type="entry name" value="BTAD"/>
</dbReference>
<reference evidence="8 9" key="1">
    <citation type="submission" date="2016-10" db="EMBL/GenBank/DDBJ databases">
        <title>Genome sequence of Streptomyces sp. MUSC 1.</title>
        <authorList>
            <person name="Lee L.-H."/>
            <person name="Ser H.-L."/>
            <person name="Law J.W.-F."/>
        </authorList>
    </citation>
    <scope>NUCLEOTIDE SEQUENCE [LARGE SCALE GENOMIC DNA]</scope>
    <source>
        <strain evidence="8 9">MUSC 1</strain>
    </source>
</reference>
<keyword evidence="4 6" id="KW-0238">DNA-binding</keyword>
<dbReference type="PROSITE" id="PS51755">
    <property type="entry name" value="OMPR_PHOB"/>
    <property type="match status" value="1"/>
</dbReference>
<evidence type="ECO:0000256" key="6">
    <source>
        <dbReference type="PROSITE-ProRule" id="PRU01091"/>
    </source>
</evidence>
<dbReference type="Pfam" id="PF00486">
    <property type="entry name" value="Trans_reg_C"/>
    <property type="match status" value="1"/>
</dbReference>
<dbReference type="Pfam" id="PF03704">
    <property type="entry name" value="BTAD"/>
    <property type="match status" value="1"/>
</dbReference>
<keyword evidence="2" id="KW-0902">Two-component regulatory system</keyword>
<comment type="caution">
    <text evidence="8">The sequence shown here is derived from an EMBL/GenBank/DDBJ whole genome shotgun (WGS) entry which is preliminary data.</text>
</comment>
<dbReference type="OrthoDB" id="4336084at2"/>
<dbReference type="GO" id="GO:0003677">
    <property type="term" value="F:DNA binding"/>
    <property type="evidence" value="ECO:0007669"/>
    <property type="project" value="UniProtKB-UniRule"/>
</dbReference>